<sequence length="38" mass="4302">MRVALYCPLKHPDHPVPSGDRRMARQILAALRHAGHET</sequence>
<dbReference type="EMBL" id="DMAI01000486">
    <property type="protein sequence ID" value="HAE51501.1"/>
    <property type="molecule type" value="Genomic_DNA"/>
</dbReference>
<feature type="non-terminal residue" evidence="1">
    <location>
        <position position="38"/>
    </location>
</feature>
<reference evidence="1 2" key="1">
    <citation type="journal article" date="2018" name="Nat. Biotechnol.">
        <title>A standardized bacterial taxonomy based on genome phylogeny substantially revises the tree of life.</title>
        <authorList>
            <person name="Parks D.H."/>
            <person name="Chuvochina M."/>
            <person name="Waite D.W."/>
            <person name="Rinke C."/>
            <person name="Skarshewski A."/>
            <person name="Chaumeil P.A."/>
            <person name="Hugenholtz P."/>
        </authorList>
    </citation>
    <scope>NUCLEOTIDE SEQUENCE [LARGE SCALE GENOMIC DNA]</scope>
    <source>
        <strain evidence="1">UBA8739</strain>
    </source>
</reference>
<evidence type="ECO:0000313" key="1">
    <source>
        <dbReference type="EMBL" id="HAE51501.1"/>
    </source>
</evidence>
<accession>A0A3B9IUE6</accession>
<organism evidence="1 2">
    <name type="scientific">Tistrella mobilis</name>
    <dbReference type="NCBI Taxonomy" id="171437"/>
    <lineage>
        <taxon>Bacteria</taxon>
        <taxon>Pseudomonadati</taxon>
        <taxon>Pseudomonadota</taxon>
        <taxon>Alphaproteobacteria</taxon>
        <taxon>Geminicoccales</taxon>
        <taxon>Geminicoccaceae</taxon>
        <taxon>Tistrella</taxon>
    </lineage>
</organism>
<gene>
    <name evidence="1" type="ORF">DCK97_29225</name>
</gene>
<protein>
    <submittedName>
        <fullName evidence="1">Glycosyl transferase</fullName>
    </submittedName>
</protein>
<keyword evidence="1" id="KW-0808">Transferase</keyword>
<proteinExistence type="predicted"/>
<dbReference type="GO" id="GO:0016740">
    <property type="term" value="F:transferase activity"/>
    <property type="evidence" value="ECO:0007669"/>
    <property type="project" value="UniProtKB-KW"/>
</dbReference>
<evidence type="ECO:0000313" key="2">
    <source>
        <dbReference type="Proteomes" id="UP000257706"/>
    </source>
</evidence>
<comment type="caution">
    <text evidence="1">The sequence shown here is derived from an EMBL/GenBank/DDBJ whole genome shotgun (WGS) entry which is preliminary data.</text>
</comment>
<dbReference type="AlphaFoldDB" id="A0A3B9IUE6"/>
<name>A0A3B9IUE6_9PROT</name>
<dbReference type="Proteomes" id="UP000257706">
    <property type="component" value="Unassembled WGS sequence"/>
</dbReference>